<evidence type="ECO:0000256" key="3">
    <source>
        <dbReference type="SAM" id="MobiDB-lite"/>
    </source>
</evidence>
<dbReference type="InterPro" id="IPR036259">
    <property type="entry name" value="MFS_trans_sf"/>
</dbReference>
<feature type="transmembrane region" description="Helical" evidence="4">
    <location>
        <begin position="417"/>
        <end position="436"/>
    </location>
</feature>
<feature type="transmembrane region" description="Helical" evidence="4">
    <location>
        <begin position="150"/>
        <end position="171"/>
    </location>
</feature>
<dbReference type="GO" id="GO:0016020">
    <property type="term" value="C:membrane"/>
    <property type="evidence" value="ECO:0007669"/>
    <property type="project" value="UniProtKB-SubCell"/>
</dbReference>
<comment type="similarity">
    <text evidence="2">Belongs to the major facilitator superfamily. Monocarboxylate porter (TC 2.A.1.13) family.</text>
</comment>
<feature type="transmembrane region" description="Helical" evidence="4">
    <location>
        <begin position="323"/>
        <end position="341"/>
    </location>
</feature>
<dbReference type="PANTHER" id="PTHR11360">
    <property type="entry name" value="MONOCARBOXYLATE TRANSPORTER"/>
    <property type="match status" value="1"/>
</dbReference>
<sequence length="446" mass="47763">MSIHTADPEKAPVLAPDVVAEPASGETSASESEKKPPPGVLAVAEGFVPPDGGAVAWMQVFAMFLICTISWGTPSAFGVYQLYYVDTLRLTQSKVSWIGSMQFLLTYGMCTASGRLADAGYIKSTIAVGAFLTVFGTFMTSLGSEYWHFFLSQGVCVGLGLGTMFMPPLAVASSYFTTRRTMALTCAATGTSIGSVIFPSMIQYLIPQVGFGWAVRVTAFFSLACTGTALLLLKPRLRPRKSGPLVEWSSFKEPPYLLYSIGVFLLYWALFFGSFYINSFARNIIGFSTIDSVQLLLLSNGMSIPARPVAGYIANWHVGAMNTYIVSNIGFGIVTLAWIAVHDRAGMYVLAIFFGLANGVCQGLFLASMASLTSDPRKMGTRMGMVHTIVGFATLAGPPTAGAIIDSSGGKYTYAQIWAGLLIMVATGLFVSSRIAKTGLVWKVKI</sequence>
<reference evidence="5" key="1">
    <citation type="journal article" date="2023" name="Mol. Phylogenet. Evol.">
        <title>Genome-scale phylogeny and comparative genomics of the fungal order Sordariales.</title>
        <authorList>
            <person name="Hensen N."/>
            <person name="Bonometti L."/>
            <person name="Westerberg I."/>
            <person name="Brannstrom I.O."/>
            <person name="Guillou S."/>
            <person name="Cros-Aarteil S."/>
            <person name="Calhoun S."/>
            <person name="Haridas S."/>
            <person name="Kuo A."/>
            <person name="Mondo S."/>
            <person name="Pangilinan J."/>
            <person name="Riley R."/>
            <person name="LaButti K."/>
            <person name="Andreopoulos B."/>
            <person name="Lipzen A."/>
            <person name="Chen C."/>
            <person name="Yan M."/>
            <person name="Daum C."/>
            <person name="Ng V."/>
            <person name="Clum A."/>
            <person name="Steindorff A."/>
            <person name="Ohm R.A."/>
            <person name="Martin F."/>
            <person name="Silar P."/>
            <person name="Natvig D.O."/>
            <person name="Lalanne C."/>
            <person name="Gautier V."/>
            <person name="Ament-Velasquez S.L."/>
            <person name="Kruys A."/>
            <person name="Hutchinson M.I."/>
            <person name="Powell A.J."/>
            <person name="Barry K."/>
            <person name="Miller A.N."/>
            <person name="Grigoriev I.V."/>
            <person name="Debuchy R."/>
            <person name="Gladieux P."/>
            <person name="Hiltunen Thoren M."/>
            <person name="Johannesson H."/>
        </authorList>
    </citation>
    <scope>NUCLEOTIDE SEQUENCE</scope>
    <source>
        <strain evidence="5">SMH4131-1</strain>
    </source>
</reference>
<evidence type="ECO:0000256" key="2">
    <source>
        <dbReference type="ARBA" id="ARBA00006727"/>
    </source>
</evidence>
<feature type="transmembrane region" description="Helical" evidence="4">
    <location>
        <begin position="126"/>
        <end position="144"/>
    </location>
</feature>
<dbReference type="Proteomes" id="UP001286456">
    <property type="component" value="Unassembled WGS sequence"/>
</dbReference>
<comment type="subcellular location">
    <subcellularLocation>
        <location evidence="1">Membrane</location>
        <topology evidence="1">Multi-pass membrane protein</topology>
    </subcellularLocation>
</comment>
<feature type="transmembrane region" description="Helical" evidence="4">
    <location>
        <begin position="183"/>
        <end position="206"/>
    </location>
</feature>
<dbReference type="Gene3D" id="1.20.1250.20">
    <property type="entry name" value="MFS general substrate transporter like domains"/>
    <property type="match status" value="1"/>
</dbReference>
<gene>
    <name evidence="5" type="ORF">B0T19DRAFT_432758</name>
</gene>
<protein>
    <submittedName>
        <fullName evidence="5">Major facilitator superfamily domain-containing protein</fullName>
    </submittedName>
</protein>
<keyword evidence="4" id="KW-0472">Membrane</keyword>
<accession>A0AAE0I773</accession>
<dbReference type="PANTHER" id="PTHR11360:SF130">
    <property type="entry name" value="MAJOR FACILITATOR SUPERFAMILY (MFS) PROFILE DOMAIN-CONTAINING PROTEIN-RELATED"/>
    <property type="match status" value="1"/>
</dbReference>
<reference evidence="5" key="2">
    <citation type="submission" date="2023-06" db="EMBL/GenBank/DDBJ databases">
        <authorList>
            <consortium name="Lawrence Berkeley National Laboratory"/>
            <person name="Haridas S."/>
            <person name="Hensen N."/>
            <person name="Bonometti L."/>
            <person name="Westerberg I."/>
            <person name="Brannstrom I.O."/>
            <person name="Guillou S."/>
            <person name="Cros-Aarteil S."/>
            <person name="Calhoun S."/>
            <person name="Kuo A."/>
            <person name="Mondo S."/>
            <person name="Pangilinan J."/>
            <person name="Riley R."/>
            <person name="Labutti K."/>
            <person name="Andreopoulos B."/>
            <person name="Lipzen A."/>
            <person name="Chen C."/>
            <person name="Yanf M."/>
            <person name="Daum C."/>
            <person name="Ng V."/>
            <person name="Clum A."/>
            <person name="Steindorff A."/>
            <person name="Ohm R."/>
            <person name="Martin F."/>
            <person name="Silar P."/>
            <person name="Natvig D."/>
            <person name="Lalanne C."/>
            <person name="Gautier V."/>
            <person name="Ament-Velasquez S.L."/>
            <person name="Kruys A."/>
            <person name="Hutchinson M.I."/>
            <person name="Powell A.J."/>
            <person name="Barry K."/>
            <person name="Miller A.N."/>
            <person name="Grigoriev I.V."/>
            <person name="Debuchy R."/>
            <person name="Gladieux P."/>
            <person name="Thoren M.H."/>
            <person name="Johannesson H."/>
        </authorList>
    </citation>
    <scope>NUCLEOTIDE SEQUENCE</scope>
    <source>
        <strain evidence="5">SMH4131-1</strain>
    </source>
</reference>
<dbReference type="Pfam" id="PF07690">
    <property type="entry name" value="MFS_1"/>
    <property type="match status" value="1"/>
</dbReference>
<feature type="transmembrane region" description="Helical" evidence="4">
    <location>
        <begin position="256"/>
        <end position="277"/>
    </location>
</feature>
<proteinExistence type="inferred from homology"/>
<evidence type="ECO:0000313" key="5">
    <source>
        <dbReference type="EMBL" id="KAK3319620.1"/>
    </source>
</evidence>
<evidence type="ECO:0000256" key="1">
    <source>
        <dbReference type="ARBA" id="ARBA00004141"/>
    </source>
</evidence>
<dbReference type="SUPFAM" id="SSF103473">
    <property type="entry name" value="MFS general substrate transporter"/>
    <property type="match status" value="1"/>
</dbReference>
<feature type="transmembrane region" description="Helical" evidence="4">
    <location>
        <begin position="60"/>
        <end position="83"/>
    </location>
</feature>
<name>A0AAE0I773_9PEZI</name>
<feature type="transmembrane region" description="Helical" evidence="4">
    <location>
        <begin position="384"/>
        <end position="405"/>
    </location>
</feature>
<feature type="transmembrane region" description="Helical" evidence="4">
    <location>
        <begin position="347"/>
        <end position="372"/>
    </location>
</feature>
<dbReference type="EMBL" id="JAUEPO010000006">
    <property type="protein sequence ID" value="KAK3319620.1"/>
    <property type="molecule type" value="Genomic_DNA"/>
</dbReference>
<feature type="region of interest" description="Disordered" evidence="3">
    <location>
        <begin position="1"/>
        <end position="37"/>
    </location>
</feature>
<dbReference type="GO" id="GO:0022857">
    <property type="term" value="F:transmembrane transporter activity"/>
    <property type="evidence" value="ECO:0007669"/>
    <property type="project" value="InterPro"/>
</dbReference>
<evidence type="ECO:0000313" key="6">
    <source>
        <dbReference type="Proteomes" id="UP001286456"/>
    </source>
</evidence>
<dbReference type="InterPro" id="IPR011701">
    <property type="entry name" value="MFS"/>
</dbReference>
<evidence type="ECO:0000256" key="4">
    <source>
        <dbReference type="SAM" id="Phobius"/>
    </source>
</evidence>
<keyword evidence="4" id="KW-1133">Transmembrane helix</keyword>
<organism evidence="5 6">
    <name type="scientific">Cercophora scortea</name>
    <dbReference type="NCBI Taxonomy" id="314031"/>
    <lineage>
        <taxon>Eukaryota</taxon>
        <taxon>Fungi</taxon>
        <taxon>Dikarya</taxon>
        <taxon>Ascomycota</taxon>
        <taxon>Pezizomycotina</taxon>
        <taxon>Sordariomycetes</taxon>
        <taxon>Sordariomycetidae</taxon>
        <taxon>Sordariales</taxon>
        <taxon>Lasiosphaeriaceae</taxon>
        <taxon>Cercophora</taxon>
    </lineage>
</organism>
<feature type="transmembrane region" description="Helical" evidence="4">
    <location>
        <begin position="212"/>
        <end position="233"/>
    </location>
</feature>
<keyword evidence="4" id="KW-0812">Transmembrane</keyword>
<keyword evidence="6" id="KW-1185">Reference proteome</keyword>
<dbReference type="AlphaFoldDB" id="A0AAE0I773"/>
<comment type="caution">
    <text evidence="5">The sequence shown here is derived from an EMBL/GenBank/DDBJ whole genome shotgun (WGS) entry which is preliminary data.</text>
</comment>
<dbReference type="InterPro" id="IPR050327">
    <property type="entry name" value="Proton-linked_MCT"/>
</dbReference>
<feature type="compositionally biased region" description="Basic and acidic residues" evidence="3">
    <location>
        <begin position="1"/>
        <end position="10"/>
    </location>
</feature>